<keyword evidence="7" id="KW-1185">Reference proteome</keyword>
<evidence type="ECO:0000313" key="6">
    <source>
        <dbReference type="EMBL" id="RCX17665.1"/>
    </source>
</evidence>
<evidence type="ECO:0000259" key="4">
    <source>
        <dbReference type="Pfam" id="PF07992"/>
    </source>
</evidence>
<dbReference type="Gene3D" id="3.50.50.60">
    <property type="entry name" value="FAD/NAD(P)-binding domain"/>
    <property type="match status" value="2"/>
</dbReference>
<evidence type="ECO:0000256" key="1">
    <source>
        <dbReference type="ARBA" id="ARBA00001974"/>
    </source>
</evidence>
<dbReference type="InterPro" id="IPR016156">
    <property type="entry name" value="FAD/NAD-linked_Rdtase_dimer_sf"/>
</dbReference>
<dbReference type="GO" id="GO:0016491">
    <property type="term" value="F:oxidoreductase activity"/>
    <property type="evidence" value="ECO:0007669"/>
    <property type="project" value="InterPro"/>
</dbReference>
<gene>
    <name evidence="6" type="ORF">DFP94_10824</name>
</gene>
<keyword evidence="3" id="KW-0274">FAD</keyword>
<dbReference type="Pfam" id="PF07992">
    <property type="entry name" value="Pyr_redox_2"/>
    <property type="match status" value="1"/>
</dbReference>
<evidence type="ECO:0000259" key="5">
    <source>
        <dbReference type="Pfam" id="PF18267"/>
    </source>
</evidence>
<dbReference type="Pfam" id="PF18267">
    <property type="entry name" value="Rubredoxin_C"/>
    <property type="match status" value="1"/>
</dbReference>
<dbReference type="RefSeq" id="WP_114497777.1">
    <property type="nucleotide sequence ID" value="NZ_QPJW01000008.1"/>
</dbReference>
<dbReference type="AlphaFoldDB" id="A0A369B8M5"/>
<evidence type="ECO:0000313" key="7">
    <source>
        <dbReference type="Proteomes" id="UP000253090"/>
    </source>
</evidence>
<feature type="domain" description="NADH-rubredoxin oxidoreductase C-terminal" evidence="5">
    <location>
        <begin position="313"/>
        <end position="381"/>
    </location>
</feature>
<protein>
    <submittedName>
        <fullName evidence="6">Nitrite reductase (NADH) large subunit</fullName>
    </submittedName>
</protein>
<evidence type="ECO:0000256" key="2">
    <source>
        <dbReference type="ARBA" id="ARBA00022630"/>
    </source>
</evidence>
<dbReference type="OrthoDB" id="9802028at2"/>
<accession>A0A369B8M5</accession>
<comment type="cofactor">
    <cofactor evidence="1">
        <name>FAD</name>
        <dbReference type="ChEBI" id="CHEBI:57692"/>
    </cofactor>
</comment>
<dbReference type="InterPro" id="IPR041575">
    <property type="entry name" value="Rubredoxin_C"/>
</dbReference>
<dbReference type="InterPro" id="IPR036188">
    <property type="entry name" value="FAD/NAD-bd_sf"/>
</dbReference>
<feature type="domain" description="FAD/NAD(P)-binding" evidence="4">
    <location>
        <begin position="4"/>
        <end position="293"/>
    </location>
</feature>
<dbReference type="Gene3D" id="3.30.390.30">
    <property type="match status" value="1"/>
</dbReference>
<dbReference type="PANTHER" id="PTHR43429">
    <property type="entry name" value="PYRIDINE NUCLEOTIDE-DISULFIDE OXIDOREDUCTASE DOMAIN-CONTAINING"/>
    <property type="match status" value="1"/>
</dbReference>
<sequence>MTKNYCIIGTGVAAVNAAKAIRDQDPEGNILIFGSEDSLPYNRIKLSKDLYGDLRSEKVLIKKEAWYQKQQIRTFPNTAITQIDVKEQVLVTSAGERISYDKLLICTGAKNRKLPLPGFDKQGVYTIREMHEAEAFKTYIEDKSSIVNIGGGIQGLETAWSIVKAGKKVTILEAAPRLMARQLDEQASSILKQKMEAAGVDVLLRAAVQQVVGEEAVAGIQVNESTIPCDSVIYSIGVIPNLDLVANTPVTTKQGIVVNDYMETNVPDVYAAGDVTEWNGAVEGLWDRAMDQGKVAGKNMAFQGTEVYRKTIPLTVFNAFDLALFSMGVVDESQCDTTLVEEDAAAGKYTRLFFANGTLVGVISFESVVAAAPYKSAIENQVSLAGLDLKTLSIQDVMTVIKERLATPITA</sequence>
<evidence type="ECO:0000256" key="3">
    <source>
        <dbReference type="ARBA" id="ARBA00022827"/>
    </source>
</evidence>
<dbReference type="PRINTS" id="PR00368">
    <property type="entry name" value="FADPNR"/>
</dbReference>
<dbReference type="InterPro" id="IPR050260">
    <property type="entry name" value="FAD-bd_OxRdtase"/>
</dbReference>
<dbReference type="SUPFAM" id="SSF51905">
    <property type="entry name" value="FAD/NAD(P)-binding domain"/>
    <property type="match status" value="1"/>
</dbReference>
<keyword evidence="2" id="KW-0285">Flavoprotein</keyword>
<comment type="caution">
    <text evidence="6">The sequence shown here is derived from an EMBL/GenBank/DDBJ whole genome shotgun (WGS) entry which is preliminary data.</text>
</comment>
<name>A0A369B8M5_9BACL</name>
<dbReference type="Proteomes" id="UP000253090">
    <property type="component" value="Unassembled WGS sequence"/>
</dbReference>
<dbReference type="PRINTS" id="PR00411">
    <property type="entry name" value="PNDRDTASEI"/>
</dbReference>
<dbReference type="PANTHER" id="PTHR43429:SF3">
    <property type="entry name" value="NITRITE REDUCTASE [NAD(P)H]"/>
    <property type="match status" value="1"/>
</dbReference>
<dbReference type="EMBL" id="QPJW01000008">
    <property type="protein sequence ID" value="RCX17665.1"/>
    <property type="molecule type" value="Genomic_DNA"/>
</dbReference>
<proteinExistence type="predicted"/>
<organism evidence="6 7">
    <name type="scientific">Fontibacillus phaseoli</name>
    <dbReference type="NCBI Taxonomy" id="1416533"/>
    <lineage>
        <taxon>Bacteria</taxon>
        <taxon>Bacillati</taxon>
        <taxon>Bacillota</taxon>
        <taxon>Bacilli</taxon>
        <taxon>Bacillales</taxon>
        <taxon>Paenibacillaceae</taxon>
        <taxon>Fontibacillus</taxon>
    </lineage>
</organism>
<reference evidence="6 7" key="1">
    <citation type="submission" date="2018-07" db="EMBL/GenBank/DDBJ databases">
        <title>Genomic Encyclopedia of Type Strains, Phase III (KMG-III): the genomes of soil and plant-associated and newly described type strains.</title>
        <authorList>
            <person name="Whitman W."/>
        </authorList>
    </citation>
    <scope>NUCLEOTIDE SEQUENCE [LARGE SCALE GENOMIC DNA]</scope>
    <source>
        <strain evidence="6 7">CECT 8333</strain>
    </source>
</reference>
<dbReference type="InterPro" id="IPR023753">
    <property type="entry name" value="FAD/NAD-binding_dom"/>
</dbReference>